<reference evidence="2" key="2">
    <citation type="submission" date="2017-06" db="EMBL/GenBank/DDBJ databases">
        <title>WGS assembly of Brachypodium distachyon.</title>
        <authorList>
            <consortium name="The International Brachypodium Initiative"/>
            <person name="Lucas S."/>
            <person name="Harmon-Smith M."/>
            <person name="Lail K."/>
            <person name="Tice H."/>
            <person name="Grimwood J."/>
            <person name="Bruce D."/>
            <person name="Barry K."/>
            <person name="Shu S."/>
            <person name="Lindquist E."/>
            <person name="Wang M."/>
            <person name="Pitluck S."/>
            <person name="Vogel J.P."/>
            <person name="Garvin D.F."/>
            <person name="Mockler T.C."/>
            <person name="Schmutz J."/>
            <person name="Rokhsar D."/>
            <person name="Bevan M.W."/>
        </authorList>
    </citation>
    <scope>NUCLEOTIDE SEQUENCE</scope>
    <source>
        <strain evidence="2">Bd21</strain>
    </source>
</reference>
<feature type="region of interest" description="Disordered" evidence="1">
    <location>
        <begin position="87"/>
        <end position="135"/>
    </location>
</feature>
<accession>I1IQ75</accession>
<feature type="compositionally biased region" description="Basic residues" evidence="1">
    <location>
        <begin position="92"/>
        <end position="103"/>
    </location>
</feature>
<evidence type="ECO:0000313" key="2">
    <source>
        <dbReference type="EMBL" id="KQJ90278.1"/>
    </source>
</evidence>
<dbReference type="Proteomes" id="UP000008810">
    <property type="component" value="Chromosome 4"/>
</dbReference>
<evidence type="ECO:0000313" key="3">
    <source>
        <dbReference type="EnsemblPlants" id="KQJ90278"/>
    </source>
</evidence>
<dbReference type="EMBL" id="CM000883">
    <property type="protein sequence ID" value="KQJ90278.1"/>
    <property type="molecule type" value="Genomic_DNA"/>
</dbReference>
<dbReference type="OrthoDB" id="993453at2759"/>
<dbReference type="GeneID" id="100842695"/>
<dbReference type="RefSeq" id="XP_010238177.2">
    <property type="nucleotide sequence ID" value="XM_010239875.3"/>
</dbReference>
<dbReference type="OMA" id="CDNDEGN"/>
<protein>
    <submittedName>
        <fullName evidence="2 3">Uncharacterized protein</fullName>
    </submittedName>
</protein>
<feature type="compositionally biased region" description="Polar residues" evidence="1">
    <location>
        <begin position="124"/>
        <end position="135"/>
    </location>
</feature>
<dbReference type="EnsemblPlants" id="KQJ90278">
    <property type="protein sequence ID" value="KQJ90278"/>
    <property type="gene ID" value="BRADI_4g30510v3"/>
</dbReference>
<organism evidence="2">
    <name type="scientific">Brachypodium distachyon</name>
    <name type="common">Purple false brome</name>
    <name type="synonym">Trachynia distachya</name>
    <dbReference type="NCBI Taxonomy" id="15368"/>
    <lineage>
        <taxon>Eukaryota</taxon>
        <taxon>Viridiplantae</taxon>
        <taxon>Streptophyta</taxon>
        <taxon>Embryophyta</taxon>
        <taxon>Tracheophyta</taxon>
        <taxon>Spermatophyta</taxon>
        <taxon>Magnoliopsida</taxon>
        <taxon>Liliopsida</taxon>
        <taxon>Poales</taxon>
        <taxon>Poaceae</taxon>
        <taxon>BOP clade</taxon>
        <taxon>Pooideae</taxon>
        <taxon>Stipodae</taxon>
        <taxon>Brachypodieae</taxon>
        <taxon>Brachypodium</taxon>
    </lineage>
</organism>
<feature type="region of interest" description="Disordered" evidence="1">
    <location>
        <begin position="1"/>
        <end position="37"/>
    </location>
</feature>
<dbReference type="PANTHER" id="PTHR34807:SF16">
    <property type="entry name" value="OS09G0421500 PROTEIN"/>
    <property type="match status" value="1"/>
</dbReference>
<dbReference type="Gramene" id="KQJ90278">
    <property type="protein sequence ID" value="KQJ90278"/>
    <property type="gene ID" value="BRADI_4g30510v3"/>
</dbReference>
<dbReference type="PANTHER" id="PTHR34807">
    <property type="entry name" value="OS08G0270800 PROTEIN"/>
    <property type="match status" value="1"/>
</dbReference>
<dbReference type="AlphaFoldDB" id="I1IQ75"/>
<proteinExistence type="predicted"/>
<gene>
    <name evidence="3" type="primary">LOC100842695</name>
    <name evidence="2" type="ORF">BRADI_4g30510v3</name>
</gene>
<keyword evidence="4" id="KW-1185">Reference proteome</keyword>
<dbReference type="eggNOG" id="ENOG502SZYV">
    <property type="taxonomic scope" value="Eukaryota"/>
</dbReference>
<reference evidence="3" key="3">
    <citation type="submission" date="2018-08" db="UniProtKB">
        <authorList>
            <consortium name="EnsemblPlants"/>
        </authorList>
    </citation>
    <scope>IDENTIFICATION</scope>
    <source>
        <strain evidence="3">cv. Bd21</strain>
    </source>
</reference>
<name>I1IQ75_BRADI</name>
<reference evidence="2 3" key="1">
    <citation type="journal article" date="2010" name="Nature">
        <title>Genome sequencing and analysis of the model grass Brachypodium distachyon.</title>
        <authorList>
            <consortium name="International Brachypodium Initiative"/>
        </authorList>
    </citation>
    <scope>NUCLEOTIDE SEQUENCE [LARGE SCALE GENOMIC DNA]</scope>
    <source>
        <strain evidence="2 3">Bd21</strain>
    </source>
</reference>
<dbReference type="KEGG" id="bdi:100842695"/>
<evidence type="ECO:0000313" key="4">
    <source>
        <dbReference type="Proteomes" id="UP000008810"/>
    </source>
</evidence>
<dbReference type="HOGENOM" id="CLU_088087_1_0_1"/>
<sequence>MDDGGDVRLARKKGKRKMAPSSAAATEAEGGRGRGRDRFQSLWRDYHDLLQGTEAKKRRLESMNRQNLGLLTQVKFLRKKYSAFVKDDPQQTHHRLKHKKARHIPSPLGSNSASVFAYPGETGEGTSTSKNTNLDLNQDSAMDDERADCQGYQHHSDVDELNQTGVNEDMMTTDVNLLACRDTGNQPVMLRGQ</sequence>
<evidence type="ECO:0000256" key="1">
    <source>
        <dbReference type="SAM" id="MobiDB-lite"/>
    </source>
</evidence>